<sequence length="182" mass="21127">MLFSNVVFYYDLKFQTKHLMSDAIIAVNSLTRGMVDVKSMKIKARDWVDSIFNQYALTDEEKIKKDCALYFKLTGFADEPEVYLRSADEGLELGYEATQWNGPIAAPFPGVYKKHSLSWETLHSLDKKEQQELVLDLLMKTINFRKRQYRKCQFCGEKVGTEHRFDQNTCHGCASEHFGVVY</sequence>
<dbReference type="RefSeq" id="WP_132010094.1">
    <property type="nucleotide sequence ID" value="NZ_JABUHM010000013.1"/>
</dbReference>
<evidence type="ECO:0000313" key="1">
    <source>
        <dbReference type="EMBL" id="TCN22307.1"/>
    </source>
</evidence>
<gene>
    <name evidence="1" type="ORF">EV146_111146</name>
</gene>
<reference evidence="1 2" key="1">
    <citation type="journal article" date="2015" name="Stand. Genomic Sci.">
        <title>Genomic Encyclopedia of Bacterial and Archaeal Type Strains, Phase III: the genomes of soil and plant-associated and newly described type strains.</title>
        <authorList>
            <person name="Whitman W.B."/>
            <person name="Woyke T."/>
            <person name="Klenk H.P."/>
            <person name="Zhou Y."/>
            <person name="Lilburn T.G."/>
            <person name="Beck B.J."/>
            <person name="De Vos P."/>
            <person name="Vandamme P."/>
            <person name="Eisen J.A."/>
            <person name="Garrity G."/>
            <person name="Hugenholtz P."/>
            <person name="Kyrpides N.C."/>
        </authorList>
    </citation>
    <scope>NUCLEOTIDE SEQUENCE [LARGE SCALE GENOMIC DNA]</scope>
    <source>
        <strain evidence="1 2">CV53</strain>
    </source>
</reference>
<organism evidence="1 2">
    <name type="scientific">Mesobacillus foraminis</name>
    <dbReference type="NCBI Taxonomy" id="279826"/>
    <lineage>
        <taxon>Bacteria</taxon>
        <taxon>Bacillati</taxon>
        <taxon>Bacillota</taxon>
        <taxon>Bacilli</taxon>
        <taxon>Bacillales</taxon>
        <taxon>Bacillaceae</taxon>
        <taxon>Mesobacillus</taxon>
    </lineage>
</organism>
<comment type="caution">
    <text evidence="1">The sequence shown here is derived from an EMBL/GenBank/DDBJ whole genome shotgun (WGS) entry which is preliminary data.</text>
</comment>
<dbReference type="AlphaFoldDB" id="A0A4R2B6G6"/>
<proteinExistence type="predicted"/>
<keyword evidence="2" id="KW-1185">Reference proteome</keyword>
<evidence type="ECO:0000313" key="2">
    <source>
        <dbReference type="Proteomes" id="UP000295689"/>
    </source>
</evidence>
<dbReference type="EMBL" id="SLVV01000011">
    <property type="protein sequence ID" value="TCN22307.1"/>
    <property type="molecule type" value="Genomic_DNA"/>
</dbReference>
<protein>
    <submittedName>
        <fullName evidence="1">Uncharacterized protein</fullName>
    </submittedName>
</protein>
<name>A0A4R2B6G6_9BACI</name>
<dbReference type="Proteomes" id="UP000295689">
    <property type="component" value="Unassembled WGS sequence"/>
</dbReference>
<accession>A0A4R2B6G6</accession>